<sequence length="31" mass="3659">QEKIPDLKSKNWTTDDIGRFVKILKKESIID</sequence>
<feature type="non-terminal residue" evidence="1">
    <location>
        <position position="31"/>
    </location>
</feature>
<dbReference type="AlphaFoldDB" id="X1VM02"/>
<protein>
    <submittedName>
        <fullName evidence="1">Uncharacterized protein</fullName>
    </submittedName>
</protein>
<gene>
    <name evidence="1" type="ORF">S12H4_63675</name>
</gene>
<organism evidence="1">
    <name type="scientific">marine sediment metagenome</name>
    <dbReference type="NCBI Taxonomy" id="412755"/>
    <lineage>
        <taxon>unclassified sequences</taxon>
        <taxon>metagenomes</taxon>
        <taxon>ecological metagenomes</taxon>
    </lineage>
</organism>
<feature type="non-terminal residue" evidence="1">
    <location>
        <position position="1"/>
    </location>
</feature>
<name>X1VM02_9ZZZZ</name>
<dbReference type="EMBL" id="BARW01043523">
    <property type="protein sequence ID" value="GAJ20497.1"/>
    <property type="molecule type" value="Genomic_DNA"/>
</dbReference>
<reference evidence="1" key="1">
    <citation type="journal article" date="2014" name="Front. Microbiol.">
        <title>High frequency of phylogenetically diverse reductive dehalogenase-homologous genes in deep subseafloor sedimentary metagenomes.</title>
        <authorList>
            <person name="Kawai M."/>
            <person name="Futagami T."/>
            <person name="Toyoda A."/>
            <person name="Takaki Y."/>
            <person name="Nishi S."/>
            <person name="Hori S."/>
            <person name="Arai W."/>
            <person name="Tsubouchi T."/>
            <person name="Morono Y."/>
            <person name="Uchiyama I."/>
            <person name="Ito T."/>
            <person name="Fujiyama A."/>
            <person name="Inagaki F."/>
            <person name="Takami H."/>
        </authorList>
    </citation>
    <scope>NUCLEOTIDE SEQUENCE</scope>
    <source>
        <strain evidence="1">Expedition CK06-06</strain>
    </source>
</reference>
<evidence type="ECO:0000313" key="1">
    <source>
        <dbReference type="EMBL" id="GAJ20497.1"/>
    </source>
</evidence>
<comment type="caution">
    <text evidence="1">The sequence shown here is derived from an EMBL/GenBank/DDBJ whole genome shotgun (WGS) entry which is preliminary data.</text>
</comment>
<accession>X1VM02</accession>
<proteinExistence type="predicted"/>